<evidence type="ECO:0000313" key="1">
    <source>
        <dbReference type="EMBL" id="KAG2538233.1"/>
    </source>
</evidence>
<name>A0A8T0MP37_PANVG</name>
<evidence type="ECO:0000313" key="2">
    <source>
        <dbReference type="Proteomes" id="UP000823388"/>
    </source>
</evidence>
<comment type="caution">
    <text evidence="1">The sequence shown here is derived from an EMBL/GenBank/DDBJ whole genome shotgun (WGS) entry which is preliminary data.</text>
</comment>
<gene>
    <name evidence="1" type="ORF">PVAP13_9NG404514</name>
</gene>
<dbReference type="AlphaFoldDB" id="A0A8T0MP37"/>
<organism evidence="1 2">
    <name type="scientific">Panicum virgatum</name>
    <name type="common">Blackwell switchgrass</name>
    <dbReference type="NCBI Taxonomy" id="38727"/>
    <lineage>
        <taxon>Eukaryota</taxon>
        <taxon>Viridiplantae</taxon>
        <taxon>Streptophyta</taxon>
        <taxon>Embryophyta</taxon>
        <taxon>Tracheophyta</taxon>
        <taxon>Spermatophyta</taxon>
        <taxon>Magnoliopsida</taxon>
        <taxon>Liliopsida</taxon>
        <taxon>Poales</taxon>
        <taxon>Poaceae</taxon>
        <taxon>PACMAD clade</taxon>
        <taxon>Panicoideae</taxon>
        <taxon>Panicodae</taxon>
        <taxon>Paniceae</taxon>
        <taxon>Panicinae</taxon>
        <taxon>Panicum</taxon>
        <taxon>Panicum sect. Hiantes</taxon>
    </lineage>
</organism>
<accession>A0A8T0MP37</accession>
<proteinExistence type="predicted"/>
<keyword evidence="2" id="KW-1185">Reference proteome</keyword>
<reference evidence="1" key="1">
    <citation type="submission" date="2020-05" db="EMBL/GenBank/DDBJ databases">
        <title>WGS assembly of Panicum virgatum.</title>
        <authorList>
            <person name="Lovell J.T."/>
            <person name="Jenkins J."/>
            <person name="Shu S."/>
            <person name="Juenger T.E."/>
            <person name="Schmutz J."/>
        </authorList>
    </citation>
    <scope>NUCLEOTIDE SEQUENCE</scope>
    <source>
        <strain evidence="1">AP13</strain>
    </source>
</reference>
<dbReference type="EMBL" id="CM029054">
    <property type="protein sequence ID" value="KAG2538233.1"/>
    <property type="molecule type" value="Genomic_DNA"/>
</dbReference>
<sequence length="155" mass="17840">MLRETARIWGLGITNLEFQNICLLSKWLFKLLNDEGMWQNMLKRKYIDNKVLSQVVKKPGYSQLWKGLLTLKISSYHVGDLLYGMEAGTGFGKTFGLGNEPLMLQYPSLYNIARKKNKTVANVLNTRPLNISFRRAQVGDKLRMWLELVAKIMNA</sequence>
<protein>
    <submittedName>
        <fullName evidence="1">Uncharacterized protein</fullName>
    </submittedName>
</protein>
<dbReference type="Proteomes" id="UP000823388">
    <property type="component" value="Chromosome 9N"/>
</dbReference>